<feature type="transmembrane region" description="Helical" evidence="1">
    <location>
        <begin position="36"/>
        <end position="54"/>
    </location>
</feature>
<protein>
    <recommendedName>
        <fullName evidence="4">5-bromo-4-chloroindolyl phosphate hydrolysis protein</fullName>
    </recommendedName>
</protein>
<evidence type="ECO:0008006" key="4">
    <source>
        <dbReference type="Google" id="ProtNLM"/>
    </source>
</evidence>
<keyword evidence="1" id="KW-1133">Transmembrane helix</keyword>
<reference evidence="2 3" key="1">
    <citation type="journal article" date="2014" name="Int. J. Syst. Evol. Microbiol.">
        <title>Phylogenomics and the dynamic genome evolution of the genus Streptococcus.</title>
        <authorList>
            <consortium name="The Broad Institute Genome Sequencing Platform"/>
            <person name="Richards V.P."/>
            <person name="Palmer S.R."/>
            <person name="Pavinski Bitar P.D."/>
            <person name="Qin X."/>
            <person name="Weinstock G.M."/>
            <person name="Highlander S.K."/>
            <person name="Town C.D."/>
            <person name="Burne R.A."/>
            <person name="Stanhope M.J."/>
        </authorList>
    </citation>
    <scope>NUCLEOTIDE SEQUENCE [LARGE SCALE GENOMIC DNA]</scope>
    <source>
        <strain evidence="2 3">707-05</strain>
    </source>
</reference>
<name>G5K4R0_9STRE</name>
<dbReference type="Proteomes" id="UP000003330">
    <property type="component" value="Unassembled WGS sequence"/>
</dbReference>
<dbReference type="RefSeq" id="WP_008090084.1">
    <property type="nucleotide sequence ID" value="NZ_AEUX02000007.1"/>
</dbReference>
<evidence type="ECO:0000256" key="1">
    <source>
        <dbReference type="SAM" id="Phobius"/>
    </source>
</evidence>
<comment type="caution">
    <text evidence="2">The sequence shown here is derived from an EMBL/GenBank/DDBJ whole genome shotgun (WGS) entry which is preliminary data.</text>
</comment>
<proteinExistence type="predicted"/>
<dbReference type="AlphaFoldDB" id="G5K4R0"/>
<dbReference type="EMBL" id="AEUX02000007">
    <property type="protein sequence ID" value="EHI69104.1"/>
    <property type="molecule type" value="Genomic_DNA"/>
</dbReference>
<organism evidence="2 3">
    <name type="scientific">Streptococcus ictaluri 707-05</name>
    <dbReference type="NCBI Taxonomy" id="764299"/>
    <lineage>
        <taxon>Bacteria</taxon>
        <taxon>Bacillati</taxon>
        <taxon>Bacillota</taxon>
        <taxon>Bacilli</taxon>
        <taxon>Lactobacillales</taxon>
        <taxon>Streptococcaceae</taxon>
        <taxon>Streptococcus</taxon>
    </lineage>
</organism>
<evidence type="ECO:0000313" key="2">
    <source>
        <dbReference type="EMBL" id="EHI69104.1"/>
    </source>
</evidence>
<accession>G5K4R0</accession>
<dbReference type="STRING" id="764299.STRIC_1797"/>
<dbReference type="OrthoDB" id="2236717at2"/>
<keyword evidence="1" id="KW-0812">Transmembrane</keyword>
<evidence type="ECO:0000313" key="3">
    <source>
        <dbReference type="Proteomes" id="UP000003330"/>
    </source>
</evidence>
<sequence>MAKQIDLFLQKLPRLPKWLWLLIYLFTLGFLSEIEILNGSLLGLTAIALGIGVFKVNKRQKYLHSQGLAKRIQDLKDTVHLADKQHKLLNDYLLIHDYQHYRQTAEQLLPKLDYIKRESLQLQKQISKDTFHRINQKADDVKVDTVLQLEQLQALEDPSTDHQDMDVMIIQKAPELKDIYLSIRSDHRTILDKIKKADNRAELEAIHDSSMQKFYDILNGYLSIKASPKDYYKAEQPLEGALEAMKQFDLDLDENLRQLNESDLKDFDISLRLMQEKSRQHPSENP</sequence>
<keyword evidence="3" id="KW-1185">Reference proteome</keyword>
<keyword evidence="1" id="KW-0472">Membrane</keyword>
<gene>
    <name evidence="2" type="ORF">STRIC_1797</name>
</gene>